<dbReference type="GO" id="GO:0008168">
    <property type="term" value="F:methyltransferase activity"/>
    <property type="evidence" value="ECO:0007669"/>
    <property type="project" value="UniProtKB-KW"/>
</dbReference>
<evidence type="ECO:0000313" key="2">
    <source>
        <dbReference type="Proteomes" id="UP000471648"/>
    </source>
</evidence>
<sequence length="47" mass="5105">RPQEVVASFADGLELLPPGFGSITLWRPETPPAGDPVEQWGFVGVKR</sequence>
<proteinExistence type="predicted"/>
<protein>
    <submittedName>
        <fullName evidence="1">SAM-dependent methyltransferase</fullName>
    </submittedName>
</protein>
<feature type="non-terminal residue" evidence="1">
    <location>
        <position position="1"/>
    </location>
</feature>
<dbReference type="AlphaFoldDB" id="A0A6N9V8H0"/>
<dbReference type="Proteomes" id="UP000471648">
    <property type="component" value="Unassembled WGS sequence"/>
</dbReference>
<comment type="caution">
    <text evidence="1">The sequence shown here is derived from an EMBL/GenBank/DDBJ whole genome shotgun (WGS) entry which is preliminary data.</text>
</comment>
<organism evidence="1 2">
    <name type="scientific">Streptomyces microflavus</name>
    <name type="common">Streptomyces lipmanii</name>
    <dbReference type="NCBI Taxonomy" id="1919"/>
    <lineage>
        <taxon>Bacteria</taxon>
        <taxon>Bacillati</taxon>
        <taxon>Actinomycetota</taxon>
        <taxon>Actinomycetes</taxon>
        <taxon>Kitasatosporales</taxon>
        <taxon>Streptomycetaceae</taxon>
        <taxon>Streptomyces</taxon>
    </lineage>
</organism>
<dbReference type="InterPro" id="IPR029063">
    <property type="entry name" value="SAM-dependent_MTases_sf"/>
</dbReference>
<dbReference type="EMBL" id="JAAGME010000788">
    <property type="protein sequence ID" value="NEB68953.1"/>
    <property type="molecule type" value="Genomic_DNA"/>
</dbReference>
<dbReference type="Gene3D" id="3.40.50.150">
    <property type="entry name" value="Vaccinia Virus protein VP39"/>
    <property type="match status" value="1"/>
</dbReference>
<dbReference type="GO" id="GO:0032259">
    <property type="term" value="P:methylation"/>
    <property type="evidence" value="ECO:0007669"/>
    <property type="project" value="UniProtKB-KW"/>
</dbReference>
<reference evidence="1 2" key="1">
    <citation type="submission" date="2020-01" db="EMBL/GenBank/DDBJ databases">
        <title>Insect and environment-associated Actinomycetes.</title>
        <authorList>
            <person name="Currrie C."/>
            <person name="Chevrette M."/>
            <person name="Carlson C."/>
            <person name="Stubbendieck R."/>
            <person name="Wendt-Pienkowski E."/>
        </authorList>
    </citation>
    <scope>NUCLEOTIDE SEQUENCE [LARGE SCALE GENOMIC DNA]</scope>
    <source>
        <strain evidence="1 2">SID14438</strain>
    </source>
</reference>
<keyword evidence="1" id="KW-0489">Methyltransferase</keyword>
<evidence type="ECO:0000313" key="1">
    <source>
        <dbReference type="EMBL" id="NEB68953.1"/>
    </source>
</evidence>
<gene>
    <name evidence="1" type="ORF">G3I39_18115</name>
</gene>
<name>A0A6N9V8H0_STRMI</name>
<keyword evidence="1" id="KW-0808">Transferase</keyword>
<accession>A0A6N9V8H0</accession>